<feature type="binding site" description="axial binding residue" evidence="8">
    <location>
        <position position="479"/>
    </location>
    <ligand>
        <name>heme</name>
        <dbReference type="ChEBI" id="CHEBI:30413"/>
    </ligand>
    <ligandPart>
        <name>Fe</name>
        <dbReference type="ChEBI" id="CHEBI:18248"/>
    </ligandPart>
</feature>
<keyword evidence="6 8" id="KW-0408">Iron</keyword>
<organism evidence="9 10">
    <name type="scientific">Gymnopus androsaceus JB14</name>
    <dbReference type="NCBI Taxonomy" id="1447944"/>
    <lineage>
        <taxon>Eukaryota</taxon>
        <taxon>Fungi</taxon>
        <taxon>Dikarya</taxon>
        <taxon>Basidiomycota</taxon>
        <taxon>Agaricomycotina</taxon>
        <taxon>Agaricomycetes</taxon>
        <taxon>Agaricomycetidae</taxon>
        <taxon>Agaricales</taxon>
        <taxon>Marasmiineae</taxon>
        <taxon>Omphalotaceae</taxon>
        <taxon>Gymnopus</taxon>
    </lineage>
</organism>
<accession>A0A6A4IFL6</accession>
<comment type="pathway">
    <text evidence="2">Secondary metabolite biosynthesis.</text>
</comment>
<evidence type="ECO:0000256" key="1">
    <source>
        <dbReference type="ARBA" id="ARBA00001971"/>
    </source>
</evidence>
<keyword evidence="10" id="KW-1185">Reference proteome</keyword>
<dbReference type="OrthoDB" id="6692864at2759"/>
<name>A0A6A4IFL6_9AGAR</name>
<dbReference type="PANTHER" id="PTHR24305:SF187">
    <property type="entry name" value="P450, PUTATIVE (EUROFUNG)-RELATED"/>
    <property type="match status" value="1"/>
</dbReference>
<dbReference type="SUPFAM" id="SSF48264">
    <property type="entry name" value="Cytochrome P450"/>
    <property type="match status" value="1"/>
</dbReference>
<evidence type="ECO:0000256" key="2">
    <source>
        <dbReference type="ARBA" id="ARBA00005179"/>
    </source>
</evidence>
<dbReference type="EMBL" id="ML769384">
    <property type="protein sequence ID" value="KAE9411112.1"/>
    <property type="molecule type" value="Genomic_DNA"/>
</dbReference>
<dbReference type="GO" id="GO:0016705">
    <property type="term" value="F:oxidoreductase activity, acting on paired donors, with incorporation or reduction of molecular oxygen"/>
    <property type="evidence" value="ECO:0007669"/>
    <property type="project" value="InterPro"/>
</dbReference>
<dbReference type="PANTHER" id="PTHR24305">
    <property type="entry name" value="CYTOCHROME P450"/>
    <property type="match status" value="1"/>
</dbReference>
<comment type="cofactor">
    <cofactor evidence="1 8">
        <name>heme</name>
        <dbReference type="ChEBI" id="CHEBI:30413"/>
    </cofactor>
</comment>
<dbReference type="Pfam" id="PF00067">
    <property type="entry name" value="p450"/>
    <property type="match status" value="1"/>
</dbReference>
<evidence type="ECO:0000313" key="10">
    <source>
        <dbReference type="Proteomes" id="UP000799118"/>
    </source>
</evidence>
<keyword evidence="4 8" id="KW-0479">Metal-binding</keyword>
<evidence type="ECO:0000313" key="9">
    <source>
        <dbReference type="EMBL" id="KAE9411112.1"/>
    </source>
</evidence>
<evidence type="ECO:0000256" key="6">
    <source>
        <dbReference type="ARBA" id="ARBA00023004"/>
    </source>
</evidence>
<protein>
    <submittedName>
        <fullName evidence="9">High nitrogen upregulated cytochrome P450 monooxygenase 2</fullName>
    </submittedName>
</protein>
<evidence type="ECO:0000256" key="3">
    <source>
        <dbReference type="ARBA" id="ARBA00010617"/>
    </source>
</evidence>
<dbReference type="CDD" id="cd11061">
    <property type="entry name" value="CYP67-like"/>
    <property type="match status" value="1"/>
</dbReference>
<dbReference type="GO" id="GO:0005506">
    <property type="term" value="F:iron ion binding"/>
    <property type="evidence" value="ECO:0007669"/>
    <property type="project" value="InterPro"/>
</dbReference>
<dbReference type="GO" id="GO:0020037">
    <property type="term" value="F:heme binding"/>
    <property type="evidence" value="ECO:0007669"/>
    <property type="project" value="InterPro"/>
</dbReference>
<dbReference type="InterPro" id="IPR001128">
    <property type="entry name" value="Cyt_P450"/>
</dbReference>
<dbReference type="InterPro" id="IPR050121">
    <property type="entry name" value="Cytochrome_P450_monoxygenase"/>
</dbReference>
<dbReference type="Proteomes" id="UP000799118">
    <property type="component" value="Unassembled WGS sequence"/>
</dbReference>
<dbReference type="InterPro" id="IPR036396">
    <property type="entry name" value="Cyt_P450_sf"/>
</dbReference>
<keyword evidence="5" id="KW-0560">Oxidoreductase</keyword>
<keyword evidence="8" id="KW-0349">Heme</keyword>
<dbReference type="AlphaFoldDB" id="A0A6A4IFL6"/>
<dbReference type="Gene3D" id="1.10.630.10">
    <property type="entry name" value="Cytochrome P450"/>
    <property type="match status" value="1"/>
</dbReference>
<evidence type="ECO:0000256" key="7">
    <source>
        <dbReference type="ARBA" id="ARBA00023033"/>
    </source>
</evidence>
<evidence type="ECO:0000256" key="5">
    <source>
        <dbReference type="ARBA" id="ARBA00023002"/>
    </source>
</evidence>
<reference evidence="9" key="1">
    <citation type="journal article" date="2019" name="Environ. Microbiol.">
        <title>Fungal ecological strategies reflected in gene transcription - a case study of two litter decomposers.</title>
        <authorList>
            <person name="Barbi F."/>
            <person name="Kohler A."/>
            <person name="Barry K."/>
            <person name="Baskaran P."/>
            <person name="Daum C."/>
            <person name="Fauchery L."/>
            <person name="Ihrmark K."/>
            <person name="Kuo A."/>
            <person name="LaButti K."/>
            <person name="Lipzen A."/>
            <person name="Morin E."/>
            <person name="Grigoriev I.V."/>
            <person name="Henrissat B."/>
            <person name="Lindahl B."/>
            <person name="Martin F."/>
        </authorList>
    </citation>
    <scope>NUCLEOTIDE SEQUENCE</scope>
    <source>
        <strain evidence="9">JB14</strain>
    </source>
</reference>
<evidence type="ECO:0000256" key="4">
    <source>
        <dbReference type="ARBA" id="ARBA00022723"/>
    </source>
</evidence>
<dbReference type="InterPro" id="IPR002401">
    <property type="entry name" value="Cyt_P450_E_grp-I"/>
</dbReference>
<dbReference type="GO" id="GO:0004497">
    <property type="term" value="F:monooxygenase activity"/>
    <property type="evidence" value="ECO:0007669"/>
    <property type="project" value="UniProtKB-KW"/>
</dbReference>
<proteinExistence type="inferred from homology"/>
<keyword evidence="7 9" id="KW-0503">Monooxygenase</keyword>
<dbReference type="PRINTS" id="PR00385">
    <property type="entry name" value="P450"/>
</dbReference>
<sequence length="536" mass="60102">MDCNKYSLDQCAYAIFKTHEPRSPTSLVILLVLVPATTLPFLFQSPAGVVARAGVSFGVYYSALSACTVLYRLSPWHPLASYPGPLACKLSKLYMAYISQGEKQHLYLYDLHKLYGDIIRTGPNEVSLRSTDAIIPLLGPFGLPKGSFWDGRFPANRARPLISVRDSKEHAIRRRPWNRAFNSTAIRNYEPLIFERTSQLVDVLAKQTGTVDLLKWIHYFSYDIMNDFVFGGGTQMMRDGDVDNIWPQIESSQKVALFLGHVPWLGQLIFRVPNLAKARKSLMAYATKLAAARSARRSTHKDLYYYLFDEAETALRPLSKEEAFSDSLLAIGAGADTTAGTVSNIFYFLLTNPSAYARLQDEIDRLSDSTLTYDTQAGMPYLNAVINETLRLLPVVPSGSSRGTTTETGGQLVGSHYIPPNTSVFVHFYSVHRDPRNFSSPDRFLPERWLSEEERIQMEPGFIHNPSAFIPFSLGPASCVGKNFAYLEMRMVVCQIMHSFDICLAKEFDPAVYEDSLKDLFTMALGNLPVVLKSRS</sequence>
<evidence type="ECO:0000256" key="8">
    <source>
        <dbReference type="PIRSR" id="PIRSR602401-1"/>
    </source>
</evidence>
<dbReference type="PRINTS" id="PR00463">
    <property type="entry name" value="EP450I"/>
</dbReference>
<comment type="similarity">
    <text evidence="3">Belongs to the cytochrome P450 family.</text>
</comment>
<gene>
    <name evidence="9" type="ORF">BT96DRAFT_804697</name>
</gene>